<dbReference type="InterPro" id="IPR015947">
    <property type="entry name" value="PUA-like_sf"/>
</dbReference>
<evidence type="ECO:0000259" key="1">
    <source>
        <dbReference type="Pfam" id="PF01878"/>
    </source>
</evidence>
<dbReference type="PANTHER" id="PTHR14087">
    <property type="entry name" value="THYMOCYTE NUCLEAR PROTEIN 1"/>
    <property type="match status" value="1"/>
</dbReference>
<dbReference type="SUPFAM" id="SSF88697">
    <property type="entry name" value="PUA domain-like"/>
    <property type="match status" value="1"/>
</dbReference>
<dbReference type="EMBL" id="JSAM01000067">
    <property type="protein sequence ID" value="KIA77703.1"/>
    <property type="molecule type" value="Genomic_DNA"/>
</dbReference>
<protein>
    <submittedName>
        <fullName evidence="2">Thymocyte nuclear protein 1</fullName>
    </submittedName>
</protein>
<dbReference type="InterPro" id="IPR052181">
    <property type="entry name" value="5hmC_binding"/>
</dbReference>
<dbReference type="PANTHER" id="PTHR14087:SF7">
    <property type="entry name" value="THYMOCYTE NUCLEAR PROTEIN 1"/>
    <property type="match status" value="1"/>
</dbReference>
<reference evidence="2 3" key="1">
    <citation type="journal article" date="2014" name="Mol. Biol. Evol.">
        <title>Massive expansion of Ubiquitination-related gene families within the Chlamydiae.</title>
        <authorList>
            <person name="Domman D."/>
            <person name="Collingro A."/>
            <person name="Lagkouvardos I."/>
            <person name="Gehre L."/>
            <person name="Weinmaier T."/>
            <person name="Rattei T."/>
            <person name="Subtil A."/>
            <person name="Horn M."/>
        </authorList>
    </citation>
    <scope>NUCLEOTIDE SEQUENCE [LARGE SCALE GENOMIC DNA]</scope>
    <source>
        <strain evidence="2 3">OEW1</strain>
    </source>
</reference>
<dbReference type="Proteomes" id="UP000031307">
    <property type="component" value="Unassembled WGS sequence"/>
</dbReference>
<evidence type="ECO:0000313" key="2">
    <source>
        <dbReference type="EMBL" id="KIA77703.1"/>
    </source>
</evidence>
<dbReference type="InterPro" id="IPR002740">
    <property type="entry name" value="EVE_domain"/>
</dbReference>
<feature type="domain" description="EVE" evidence="1">
    <location>
        <begin position="3"/>
        <end position="149"/>
    </location>
</feature>
<dbReference type="AlphaFoldDB" id="A0A0C1ECC6"/>
<sequence>MTKYWLMKSEPSVYSIDDLKQDGFTLWDGVRNYQARNYMRDEMEVGDLALFYHSNVAPPGVAGICRICKTGIYDLTALDSESPYYDKRSTQKSPIWATVEVEYVEKFPYFVSLADLKDSPMFKGLELLNKGSRLSIIPIEYEHFDAIRALGHSPHETPVYIPPNFKEYYFD</sequence>
<dbReference type="RefSeq" id="WP_013925077.1">
    <property type="nucleotide sequence ID" value="NZ_BAWW01000002.1"/>
</dbReference>
<dbReference type="CDD" id="cd21133">
    <property type="entry name" value="EVE"/>
    <property type="match status" value="1"/>
</dbReference>
<dbReference type="Pfam" id="PF01878">
    <property type="entry name" value="EVE"/>
    <property type="match status" value="1"/>
</dbReference>
<organism evidence="2 3">
    <name type="scientific">Parachlamydia acanthamoebae</name>
    <dbReference type="NCBI Taxonomy" id="83552"/>
    <lineage>
        <taxon>Bacteria</taxon>
        <taxon>Pseudomonadati</taxon>
        <taxon>Chlamydiota</taxon>
        <taxon>Chlamydiia</taxon>
        <taxon>Parachlamydiales</taxon>
        <taxon>Parachlamydiaceae</taxon>
        <taxon>Parachlamydia</taxon>
    </lineage>
</organism>
<accession>A0A0C1ECC6</accession>
<dbReference type="InterPro" id="IPR047197">
    <property type="entry name" value="THYN1-like_EVE"/>
</dbReference>
<dbReference type="PATRIC" id="fig|83552.4.peg.1121"/>
<comment type="caution">
    <text evidence="2">The sequence shown here is derived from an EMBL/GenBank/DDBJ whole genome shotgun (WGS) entry which is preliminary data.</text>
</comment>
<gene>
    <name evidence="2" type="primary">thyN1</name>
    <name evidence="2" type="ORF">DB43_FX00120</name>
</gene>
<evidence type="ECO:0000313" key="3">
    <source>
        <dbReference type="Proteomes" id="UP000031307"/>
    </source>
</evidence>
<proteinExistence type="predicted"/>
<dbReference type="Gene3D" id="3.10.590.10">
    <property type="entry name" value="ph1033 like domains"/>
    <property type="match status" value="1"/>
</dbReference>
<name>A0A0C1ECC6_9BACT</name>
<dbReference type="OMA" id="EPSEWSW"/>